<feature type="compositionally biased region" description="Low complexity" evidence="2">
    <location>
        <begin position="497"/>
        <end position="512"/>
    </location>
</feature>
<dbReference type="Proteomes" id="UP000070501">
    <property type="component" value="Unassembled WGS sequence"/>
</dbReference>
<evidence type="ECO:0000256" key="2">
    <source>
        <dbReference type="SAM" id="MobiDB-lite"/>
    </source>
</evidence>
<dbReference type="InterPro" id="IPR001138">
    <property type="entry name" value="Zn2Cys6_DnaBD"/>
</dbReference>
<feature type="compositionally biased region" description="Basic residues" evidence="2">
    <location>
        <begin position="177"/>
        <end position="191"/>
    </location>
</feature>
<proteinExistence type="predicted"/>
<feature type="compositionally biased region" description="Low complexity" evidence="2">
    <location>
        <begin position="83"/>
        <end position="147"/>
    </location>
</feature>
<dbReference type="OrthoDB" id="4491390at2759"/>
<feature type="region of interest" description="Disordered" evidence="2">
    <location>
        <begin position="1"/>
        <end position="38"/>
    </location>
</feature>
<dbReference type="PROSITE" id="PS50048">
    <property type="entry name" value="ZN2_CY6_FUNGAL_2"/>
    <property type="match status" value="1"/>
</dbReference>
<dbReference type="InParanoid" id="A0A136INW1"/>
<dbReference type="Gene3D" id="4.10.240.10">
    <property type="entry name" value="Zn(2)-C6 fungal-type DNA-binding domain"/>
    <property type="match status" value="1"/>
</dbReference>
<dbReference type="PANTHER" id="PTHR37534">
    <property type="entry name" value="TRANSCRIPTIONAL ACTIVATOR PROTEIN UGA3"/>
    <property type="match status" value="1"/>
</dbReference>
<name>A0A136INW1_9PEZI</name>
<feature type="region of interest" description="Disordered" evidence="2">
    <location>
        <begin position="83"/>
        <end position="191"/>
    </location>
</feature>
<dbReference type="PANTHER" id="PTHR37534:SF46">
    <property type="entry name" value="ZN(II)2CYS6 TRANSCRIPTION FACTOR (EUROFUNG)"/>
    <property type="match status" value="1"/>
</dbReference>
<keyword evidence="1" id="KW-0539">Nucleus</keyword>
<feature type="region of interest" description="Disordered" evidence="2">
    <location>
        <begin position="473"/>
        <end position="512"/>
    </location>
</feature>
<dbReference type="SUPFAM" id="SSF57701">
    <property type="entry name" value="Zn2/Cys6 DNA-binding domain"/>
    <property type="match status" value="1"/>
</dbReference>
<evidence type="ECO:0000313" key="5">
    <source>
        <dbReference type="Proteomes" id="UP000070501"/>
    </source>
</evidence>
<accession>A0A136INW1</accession>
<organism evidence="4 5">
    <name type="scientific">Microdochium bolleyi</name>
    <dbReference type="NCBI Taxonomy" id="196109"/>
    <lineage>
        <taxon>Eukaryota</taxon>
        <taxon>Fungi</taxon>
        <taxon>Dikarya</taxon>
        <taxon>Ascomycota</taxon>
        <taxon>Pezizomycotina</taxon>
        <taxon>Sordariomycetes</taxon>
        <taxon>Xylariomycetidae</taxon>
        <taxon>Xylariales</taxon>
        <taxon>Microdochiaceae</taxon>
        <taxon>Microdochium</taxon>
    </lineage>
</organism>
<reference evidence="5" key="1">
    <citation type="submission" date="2016-02" db="EMBL/GenBank/DDBJ databases">
        <title>Draft genome sequence of Microdochium bolleyi, a fungal endophyte of beachgrass.</title>
        <authorList>
            <consortium name="DOE Joint Genome Institute"/>
            <person name="David A.S."/>
            <person name="May G."/>
            <person name="Haridas S."/>
            <person name="Lim J."/>
            <person name="Wang M."/>
            <person name="Labutti K."/>
            <person name="Lipzen A."/>
            <person name="Barry K."/>
            <person name="Grigoriev I.V."/>
        </authorList>
    </citation>
    <scope>NUCLEOTIDE SEQUENCE [LARGE SCALE GENOMIC DNA]</scope>
    <source>
        <strain evidence="5">J235TASD1</strain>
    </source>
</reference>
<protein>
    <recommendedName>
        <fullName evidence="3">Zn(2)-C6 fungal-type domain-containing protein</fullName>
    </recommendedName>
</protein>
<evidence type="ECO:0000313" key="4">
    <source>
        <dbReference type="EMBL" id="KXJ86558.1"/>
    </source>
</evidence>
<dbReference type="AlphaFoldDB" id="A0A136INW1"/>
<keyword evidence="5" id="KW-1185">Reference proteome</keyword>
<dbReference type="InterPro" id="IPR036864">
    <property type="entry name" value="Zn2-C6_fun-type_DNA-bd_sf"/>
</dbReference>
<sequence length="688" mass="74316">MPARKASSAEASTVGDGGGSGTAAAPVRPKGRPRGFRRDRDCRTCKARNVKCDLNRPSCGICVMANVPCQGYATTVRWANSAPSLTTGASSSSTSSPRKSTSAAPTSASSFSASPSCGPSPSSSHSSAASPPDTFPKPYLQQQLPLPSLDSGGNGRYTGAGSGHLANSVIPPPPPSHRPHPHPHPYPHPHSHPGVVAGKFHNPAKTMTETPLQVQPDQRAQLLVSALEDNPSDSNWTTHYLRYYEYFTAQFEIARRTVTRERRYRPDMVMLAASPDPDRQPMPPHLQQEQDHLAQQPPHLQAEPDHDLKNVWLLLYHRISGQVPLDPAFAGNDINLLTTKAGALAEVKDAIRAGDILAIYGVATLSFLDVYEGPFIDCQWHMLGARALLLLHCHDKASLDELCGDLAGLREAISLLSWYDTMGFFFEQDRRNALVFPDWVREGMPDDFFDLVSCPKDTYMVYAAVVKARTAHRGHREDGDETASPAVSAAAGTTPNGSMAAGGPSPAPSSVVGSSSGSILVVGKTPQQQQRDMKLTMLAVQQILRTTRSKHGEDRLDQLSILQDCFRYGAALIATETAHAPPAGAAADSSASVGSVIDHETGVTLSDLADRVCDKVLAGVPVNSGRYRHLACQVTILGHHARSTRHRQAVNMYWQRCNNLSRPIYPNGMLISNVEEHWTRILGKSTVS</sequence>
<gene>
    <name evidence="4" type="ORF">Micbo1qcDRAFT_168361</name>
</gene>
<dbReference type="SMART" id="SM00066">
    <property type="entry name" value="GAL4"/>
    <property type="match status" value="1"/>
</dbReference>
<feature type="domain" description="Zn(2)-C6 fungal-type" evidence="3">
    <location>
        <begin position="41"/>
        <end position="69"/>
    </location>
</feature>
<feature type="compositionally biased region" description="Gly residues" evidence="2">
    <location>
        <begin position="152"/>
        <end position="162"/>
    </location>
</feature>
<feature type="region of interest" description="Disordered" evidence="2">
    <location>
        <begin position="274"/>
        <end position="294"/>
    </location>
</feature>
<dbReference type="EMBL" id="KQ964267">
    <property type="protein sequence ID" value="KXJ86558.1"/>
    <property type="molecule type" value="Genomic_DNA"/>
</dbReference>
<evidence type="ECO:0000259" key="3">
    <source>
        <dbReference type="PROSITE" id="PS50048"/>
    </source>
</evidence>
<evidence type="ECO:0000256" key="1">
    <source>
        <dbReference type="ARBA" id="ARBA00023242"/>
    </source>
</evidence>
<dbReference type="CDD" id="cd00067">
    <property type="entry name" value="GAL4"/>
    <property type="match status" value="1"/>
</dbReference>
<dbReference type="GO" id="GO:0008270">
    <property type="term" value="F:zinc ion binding"/>
    <property type="evidence" value="ECO:0007669"/>
    <property type="project" value="InterPro"/>
</dbReference>
<dbReference type="Pfam" id="PF00172">
    <property type="entry name" value="Zn_clus"/>
    <property type="match status" value="1"/>
</dbReference>
<dbReference type="GO" id="GO:0000981">
    <property type="term" value="F:DNA-binding transcription factor activity, RNA polymerase II-specific"/>
    <property type="evidence" value="ECO:0007669"/>
    <property type="project" value="InterPro"/>
</dbReference>